<evidence type="ECO:0000313" key="7">
    <source>
        <dbReference type="Proteomes" id="UP000054937"/>
    </source>
</evidence>
<accession>A0A0V0QN89</accession>
<evidence type="ECO:0000256" key="4">
    <source>
        <dbReference type="SAM" id="Phobius"/>
    </source>
</evidence>
<evidence type="ECO:0000313" key="6">
    <source>
        <dbReference type="EMBL" id="KRX03528.1"/>
    </source>
</evidence>
<feature type="transmembrane region" description="Helical" evidence="4">
    <location>
        <begin position="605"/>
        <end position="627"/>
    </location>
</feature>
<dbReference type="InterPro" id="IPR013087">
    <property type="entry name" value="Znf_C2H2_type"/>
</dbReference>
<evidence type="ECO:0000256" key="2">
    <source>
        <dbReference type="SAM" id="Coils"/>
    </source>
</evidence>
<keyword evidence="1" id="KW-0863">Zinc-finger</keyword>
<keyword evidence="4" id="KW-0472">Membrane</keyword>
<keyword evidence="2" id="KW-0175">Coiled coil</keyword>
<organism evidence="6 7">
    <name type="scientific">Pseudocohnilembus persalinus</name>
    <name type="common">Ciliate</name>
    <dbReference type="NCBI Taxonomy" id="266149"/>
    <lineage>
        <taxon>Eukaryota</taxon>
        <taxon>Sar</taxon>
        <taxon>Alveolata</taxon>
        <taxon>Ciliophora</taxon>
        <taxon>Intramacronucleata</taxon>
        <taxon>Oligohymenophorea</taxon>
        <taxon>Scuticociliatia</taxon>
        <taxon>Philasterida</taxon>
        <taxon>Pseudocohnilembidae</taxon>
        <taxon>Pseudocohnilembus</taxon>
    </lineage>
</organism>
<dbReference type="EMBL" id="LDAU01000131">
    <property type="protein sequence ID" value="KRX03528.1"/>
    <property type="molecule type" value="Genomic_DNA"/>
</dbReference>
<feature type="region of interest" description="Disordered" evidence="3">
    <location>
        <begin position="458"/>
        <end position="487"/>
    </location>
</feature>
<comment type="caution">
    <text evidence="6">The sequence shown here is derived from an EMBL/GenBank/DDBJ whole genome shotgun (WGS) entry which is preliminary data.</text>
</comment>
<evidence type="ECO:0000256" key="1">
    <source>
        <dbReference type="PROSITE-ProRule" id="PRU00042"/>
    </source>
</evidence>
<feature type="coiled-coil region" evidence="2">
    <location>
        <begin position="1541"/>
        <end position="1575"/>
    </location>
</feature>
<feature type="domain" description="C2H2-type" evidence="5">
    <location>
        <begin position="1055"/>
        <end position="1084"/>
    </location>
</feature>
<evidence type="ECO:0000256" key="3">
    <source>
        <dbReference type="SAM" id="MobiDB-lite"/>
    </source>
</evidence>
<keyword evidence="4" id="KW-0812">Transmembrane</keyword>
<feature type="transmembrane region" description="Helical" evidence="4">
    <location>
        <begin position="801"/>
        <end position="824"/>
    </location>
</feature>
<dbReference type="Proteomes" id="UP000054937">
    <property type="component" value="Unassembled WGS sequence"/>
</dbReference>
<evidence type="ECO:0000259" key="5">
    <source>
        <dbReference type="PROSITE" id="PS50157"/>
    </source>
</evidence>
<reference evidence="6 7" key="1">
    <citation type="journal article" date="2015" name="Sci. Rep.">
        <title>Genome of the facultative scuticociliatosis pathogen Pseudocohnilembus persalinus provides insight into its virulence through horizontal gene transfer.</title>
        <authorList>
            <person name="Xiong J."/>
            <person name="Wang G."/>
            <person name="Cheng J."/>
            <person name="Tian M."/>
            <person name="Pan X."/>
            <person name="Warren A."/>
            <person name="Jiang C."/>
            <person name="Yuan D."/>
            <person name="Miao W."/>
        </authorList>
    </citation>
    <scope>NUCLEOTIDE SEQUENCE [LARGE SCALE GENOMIC DNA]</scope>
    <source>
        <strain evidence="6">36N120E</strain>
    </source>
</reference>
<dbReference type="InParanoid" id="A0A0V0QN89"/>
<dbReference type="OrthoDB" id="299010at2759"/>
<protein>
    <recommendedName>
        <fullName evidence="5">C2H2-type domain-containing protein</fullName>
    </recommendedName>
</protein>
<sequence length="1648" mass="196208">MGILDQHQIQCLDGGCPCQLDQNELNQEEDEDQFLDSYDEFNQKHNYNLMHKEGMLKLDSKSLVIKVIEYSLNQMIEMQIKDQDKANLYSIKIKDVNQAKTYIRLEKLVNCERDVTRHKQQLKNLFQEKIQWLENQINGYDTLNHFFNDTINLMTQIQKVEKDILKTVIIKARLLNDPKSALKFEHTIQEKFRREKNEKGTINSLGIVKGEIGFIFASFLQEKGRILKFSERMPKLLGYDNNEFGTIQNIKKLMPDCIANIHDEFLTRIIEEKSDKHYILLDKQGYIQGFNKEFAQIVHLQNFHPDDLQNLHISLLIPECWDYFQDCGKSDKFLKFEMQLPKNEGIKQLKNYFTSLLINIQIQFKDLMNEIVEEFVQHHDKVIKNQMYTRAEWEENLDEFLDIRDEYITNSDPCYELIANFIEDKIALYSGQTFNLYIIEIEQINDKEQFNVNKLKGSFDQQSKKDEDSQMSQHVKNNSDEEQSPQIAKNIKQPSIFLQAIQFKKQKIKEAKEKEEQYKIEMTNRSHNIQATARGDNKEIQQVNNLKVHQINRFEESPEQELEMQANYIDGVQNEIQQSSIIKNIYTNIQNNNIPKEIRLLQRAFLSQILLFCLITIILILVFINAFDRLINTINQTSNLQQFLNPLFKSVIVSNAFVVNNLAQDISGVTLQQLDNQNYAYIQEQTDTSYKEFKDGLELITKDDIQYQYQEQIYQIELEDIYLVLEGEKIQTNMKIFEFLKNTGQNMFQLMDKEKQLGLNFLSDSPYDLNQNLPQFYKNIVGLMDYIKKDKNNTTSDIKNLNLFFIIISLIVLSISFIVIIPGFRNFKLLQERICMLISRIKQGEADYTIQMLKFILEQVYSHDEQYLTSNFTNYLCHDIKELQNDFYHQSIHPQKKNKKKQVFYQVQSFDHIFNPVSENFINLITAQCQFSAAFSSHRIRFLQYFTDSLQQQNIQIDDILVSEEAIQQIEELKSSTFQNSYDYFSSNYKQFSQDSYQTEQFTKYMKDINSGNLCANEVLSDYQELCKNTQLQVLERGLQLSIQNMQNQINSQVFEDFEKCGKVYSQYSSLYSHLKSIHKLEKNICFKYSQLQKDLNIGKINNNEYLEKQQEILAMVASNLQNNEQKEFAQQQQKIQKLSEINKQNEIKANSILNQSLMAIQNNNILDSQQIHPENSNLTPNQLQEMSKAEKQNYFFKNSQVFINFSMKQPGNINVTLKDQYKTLKDKQQNNQQFMVQQSEEQSQKYQENKLNQVEIAKVHKKYQQMDKQLDQMFLTLKLKKQYKKQQLQDAKEIRNRIKQKYQQQEQLEQQESFQDNKKDFDQRYLKGYDFLNMREIFVQNDTHNKETIIRQKQGREQQYIQEQNSDQKFQQHENQEEYQNLNILDNYLDEDIKQETESVEDLNQYSEQLQEYKFNSNNDLNNLVQNNDQNIIDQQIQKFSEKISKPNKLNEQKNEEQKYDKIKILQIKFDKNQVKLKLLKYQDDIKQFQGDKNTNELKNYKICDLSQNLQQNNNQQVDIQHIHQQDQQKGIQNDNQNKYKQNEEQYINEENNINNNEQQNQQLQNQIEYIVQDDESQQISYDDDNFSYETENKKQLEMQYISHLPILVQLKREQDRKRVYNSSQQLLNQFMAQEKVESIQLDFCKV</sequence>
<dbReference type="GO" id="GO:0008270">
    <property type="term" value="F:zinc ion binding"/>
    <property type="evidence" value="ECO:0007669"/>
    <property type="project" value="UniProtKB-KW"/>
</dbReference>
<feature type="coiled-coil region" evidence="2">
    <location>
        <begin position="1285"/>
        <end position="1312"/>
    </location>
</feature>
<proteinExistence type="predicted"/>
<keyword evidence="7" id="KW-1185">Reference proteome</keyword>
<keyword evidence="4" id="KW-1133">Transmembrane helix</keyword>
<dbReference type="PROSITE" id="PS50157">
    <property type="entry name" value="ZINC_FINGER_C2H2_2"/>
    <property type="match status" value="1"/>
</dbReference>
<name>A0A0V0QN89_PSEPJ</name>
<keyword evidence="1" id="KW-0862">Zinc</keyword>
<keyword evidence="1" id="KW-0479">Metal-binding</keyword>
<gene>
    <name evidence="6" type="ORF">PPERSA_02907</name>
</gene>